<organism evidence="9 10">
    <name type="scientific">Pseudidiomarina aestuarii</name>
    <dbReference type="NCBI Taxonomy" id="624146"/>
    <lineage>
        <taxon>Bacteria</taxon>
        <taxon>Pseudomonadati</taxon>
        <taxon>Pseudomonadota</taxon>
        <taxon>Gammaproteobacteria</taxon>
        <taxon>Alteromonadales</taxon>
        <taxon>Idiomarinaceae</taxon>
        <taxon>Pseudidiomarina</taxon>
    </lineage>
</organism>
<gene>
    <name evidence="9" type="ORF">CWE22_06145</name>
</gene>
<comment type="caution">
    <text evidence="9">The sequence shown here is derived from an EMBL/GenBank/DDBJ whole genome shotgun (WGS) entry which is preliminary data.</text>
</comment>
<dbReference type="GO" id="GO:0005829">
    <property type="term" value="C:cytosol"/>
    <property type="evidence" value="ECO:0007669"/>
    <property type="project" value="TreeGrafter"/>
</dbReference>
<dbReference type="InterPro" id="IPR011008">
    <property type="entry name" value="Dimeric_a/b-barrel"/>
</dbReference>
<dbReference type="PANTHER" id="PTHR30521:SF0">
    <property type="entry name" value="DYP-TYPE PEROXIDASE FAMILY PROTEIN"/>
    <property type="match status" value="1"/>
</dbReference>
<dbReference type="AlphaFoldDB" id="A0A7Z7EU28"/>
<evidence type="ECO:0000313" key="9">
    <source>
        <dbReference type="EMBL" id="RUO41736.1"/>
    </source>
</evidence>
<dbReference type="PANTHER" id="PTHR30521">
    <property type="entry name" value="DEFERROCHELATASE/PEROXIDASE"/>
    <property type="match status" value="1"/>
</dbReference>
<dbReference type="NCBIfam" id="TIGR01413">
    <property type="entry name" value="Dyp_perox_fam"/>
    <property type="match status" value="1"/>
</dbReference>
<comment type="similarity">
    <text evidence="6">Belongs to the DyP-type peroxidase family.</text>
</comment>
<keyword evidence="4" id="KW-0560">Oxidoreductase</keyword>
<dbReference type="InterPro" id="IPR048328">
    <property type="entry name" value="Dyp_perox_C"/>
</dbReference>
<keyword evidence="5" id="KW-0408">Iron</keyword>
<dbReference type="Pfam" id="PF04261">
    <property type="entry name" value="Dyp_perox_N"/>
    <property type="match status" value="1"/>
</dbReference>
<dbReference type="RefSeq" id="WP_169930469.1">
    <property type="nucleotide sequence ID" value="NZ_PIPR01000001.1"/>
</dbReference>
<dbReference type="GO" id="GO:0046872">
    <property type="term" value="F:metal ion binding"/>
    <property type="evidence" value="ECO:0007669"/>
    <property type="project" value="UniProtKB-KW"/>
</dbReference>
<dbReference type="InterPro" id="IPR048327">
    <property type="entry name" value="Dyp_perox_N"/>
</dbReference>
<dbReference type="Pfam" id="PF20628">
    <property type="entry name" value="Dyp_perox_C"/>
    <property type="match status" value="1"/>
</dbReference>
<dbReference type="InterPro" id="IPR006314">
    <property type="entry name" value="Dyp_peroxidase"/>
</dbReference>
<evidence type="ECO:0000256" key="2">
    <source>
        <dbReference type="ARBA" id="ARBA00022559"/>
    </source>
</evidence>
<dbReference type="Proteomes" id="UP000287766">
    <property type="component" value="Unassembled WGS sequence"/>
</dbReference>
<evidence type="ECO:0000256" key="1">
    <source>
        <dbReference type="ARBA" id="ARBA00001970"/>
    </source>
</evidence>
<name>A0A7Z7EU28_9GAMM</name>
<dbReference type="SUPFAM" id="SSF54909">
    <property type="entry name" value="Dimeric alpha+beta barrel"/>
    <property type="match status" value="1"/>
</dbReference>
<accession>A0A7Z7EU28</accession>
<dbReference type="GO" id="GO:0020037">
    <property type="term" value="F:heme binding"/>
    <property type="evidence" value="ECO:0007669"/>
    <property type="project" value="InterPro"/>
</dbReference>
<keyword evidence="10" id="KW-1185">Reference proteome</keyword>
<evidence type="ECO:0000313" key="10">
    <source>
        <dbReference type="Proteomes" id="UP000287766"/>
    </source>
</evidence>
<keyword evidence="2 9" id="KW-0575">Peroxidase</keyword>
<feature type="domain" description="Dyp-type peroxidase C-terminal" evidence="8">
    <location>
        <begin position="138"/>
        <end position="300"/>
    </location>
</feature>
<evidence type="ECO:0000256" key="5">
    <source>
        <dbReference type="ARBA" id="ARBA00023004"/>
    </source>
</evidence>
<proteinExistence type="inferred from homology"/>
<evidence type="ECO:0000256" key="3">
    <source>
        <dbReference type="ARBA" id="ARBA00022723"/>
    </source>
</evidence>
<evidence type="ECO:0000256" key="6">
    <source>
        <dbReference type="ARBA" id="ARBA00025737"/>
    </source>
</evidence>
<dbReference type="GO" id="GO:0004601">
    <property type="term" value="F:peroxidase activity"/>
    <property type="evidence" value="ECO:0007669"/>
    <property type="project" value="UniProtKB-KW"/>
</dbReference>
<dbReference type="EMBL" id="PIPR01000001">
    <property type="protein sequence ID" value="RUO41736.1"/>
    <property type="molecule type" value="Genomic_DNA"/>
</dbReference>
<sequence length="310" mass="35692">MARPQVGVYAEPNLHGLTLLMNVMTDDVDAVRRKLARIPSIASELDDRFSESMLSVFVAIGSDYWDHLYPTQRPAQLGSFPELRDGDRQAPRESVDLLLCIRSDRFDVNFQSARTFLEWLGHDVELLDEIRTFRFMDGRDLTGFIESPDNPHGMRRRQFATIKAEDDKHFAGGAYLLMQKFRHDLRRWEQLSVDMQEHVMGRQKISGERISEAVLSLVTHAQKSRLVDVQDQPLLLLRQNMPWGDLREQGLLAMYFSGDAQHLVQWLKQRYIADSDGDYDPLLDYVEAVANGSYFAPSIDFLEQLGTSKR</sequence>
<reference evidence="10" key="1">
    <citation type="journal article" date="2018" name="Front. Microbiol.">
        <title>Genome-Based Analysis Reveals the Taxonomy and Diversity of the Family Idiomarinaceae.</title>
        <authorList>
            <person name="Liu Y."/>
            <person name="Lai Q."/>
            <person name="Shao Z."/>
        </authorList>
    </citation>
    <scope>NUCLEOTIDE SEQUENCE [LARGE SCALE GENOMIC DNA]</scope>
    <source>
        <strain evidence="10">KYW314</strain>
    </source>
</reference>
<comment type="cofactor">
    <cofactor evidence="1">
        <name>heme b</name>
        <dbReference type="ChEBI" id="CHEBI:60344"/>
    </cofactor>
</comment>
<protein>
    <submittedName>
        <fullName evidence="9">Peroxidase</fullName>
    </submittedName>
</protein>
<evidence type="ECO:0000259" key="7">
    <source>
        <dbReference type="Pfam" id="PF04261"/>
    </source>
</evidence>
<dbReference type="PROSITE" id="PS51404">
    <property type="entry name" value="DYP_PEROXIDASE"/>
    <property type="match status" value="1"/>
</dbReference>
<feature type="domain" description="Dyp-type peroxidase N-terminal" evidence="7">
    <location>
        <begin position="44"/>
        <end position="134"/>
    </location>
</feature>
<evidence type="ECO:0000256" key="4">
    <source>
        <dbReference type="ARBA" id="ARBA00023002"/>
    </source>
</evidence>
<evidence type="ECO:0000259" key="8">
    <source>
        <dbReference type="Pfam" id="PF20628"/>
    </source>
</evidence>
<keyword evidence="3" id="KW-0479">Metal-binding</keyword>